<reference evidence="21" key="2">
    <citation type="submission" date="2025-08" db="UniProtKB">
        <authorList>
            <consortium name="Ensembl"/>
        </authorList>
    </citation>
    <scope>IDENTIFICATION</scope>
</reference>
<dbReference type="PANTHER" id="PTHR45726:SF1">
    <property type="entry name" value="AMINOPEPTIDASE B"/>
    <property type="match status" value="1"/>
</dbReference>
<evidence type="ECO:0000256" key="15">
    <source>
        <dbReference type="ARBA" id="ARBA00079001"/>
    </source>
</evidence>
<feature type="compositionally biased region" description="Pro residues" evidence="19">
    <location>
        <begin position="1"/>
        <end position="13"/>
    </location>
</feature>
<dbReference type="InterPro" id="IPR015211">
    <property type="entry name" value="Peptidase_M1_C"/>
</dbReference>
<keyword evidence="22" id="KW-1185">Reference proteome</keyword>
<evidence type="ECO:0000256" key="18">
    <source>
        <dbReference type="PIRSR" id="PIRSR634015-3"/>
    </source>
</evidence>
<dbReference type="GO" id="GO:0005615">
    <property type="term" value="C:extracellular space"/>
    <property type="evidence" value="ECO:0007669"/>
    <property type="project" value="TreeGrafter"/>
</dbReference>
<keyword evidence="9" id="KW-0482">Metalloprotease</keyword>
<feature type="region of interest" description="Disordered" evidence="19">
    <location>
        <begin position="1"/>
        <end position="127"/>
    </location>
</feature>
<evidence type="ECO:0000313" key="22">
    <source>
        <dbReference type="Proteomes" id="UP000694553"/>
    </source>
</evidence>
<dbReference type="FunFam" id="2.60.40.1730:FF:000011">
    <property type="entry name" value="Arginyl aminopeptidase"/>
    <property type="match status" value="1"/>
</dbReference>
<dbReference type="PRINTS" id="PR00756">
    <property type="entry name" value="ALADIPTASE"/>
</dbReference>
<dbReference type="InterPro" id="IPR049980">
    <property type="entry name" value="LTA4H_cat"/>
</dbReference>
<feature type="binding site" evidence="17">
    <location>
        <begin position="388"/>
        <end position="393"/>
    </location>
    <ligand>
        <name>a peptide</name>
        <dbReference type="ChEBI" id="CHEBI:60466"/>
    </ligand>
</feature>
<evidence type="ECO:0000256" key="9">
    <source>
        <dbReference type="ARBA" id="ARBA00023049"/>
    </source>
</evidence>
<organism evidence="21 22">
    <name type="scientific">Corvus moneduloides</name>
    <name type="common">New Caledonian crow</name>
    <dbReference type="NCBI Taxonomy" id="1196302"/>
    <lineage>
        <taxon>Eukaryota</taxon>
        <taxon>Metazoa</taxon>
        <taxon>Chordata</taxon>
        <taxon>Craniata</taxon>
        <taxon>Vertebrata</taxon>
        <taxon>Euteleostomi</taxon>
        <taxon>Archelosauria</taxon>
        <taxon>Archosauria</taxon>
        <taxon>Dinosauria</taxon>
        <taxon>Saurischia</taxon>
        <taxon>Theropoda</taxon>
        <taxon>Coelurosauria</taxon>
        <taxon>Aves</taxon>
        <taxon>Neognathae</taxon>
        <taxon>Neoaves</taxon>
        <taxon>Telluraves</taxon>
        <taxon>Australaves</taxon>
        <taxon>Passeriformes</taxon>
        <taxon>Corvoidea</taxon>
        <taxon>Corvidae</taxon>
        <taxon>Corvus</taxon>
    </lineage>
</organism>
<dbReference type="InterPro" id="IPR038502">
    <property type="entry name" value="M1_LTA-4_hydro/amino_C_sf"/>
</dbReference>
<evidence type="ECO:0000256" key="14">
    <source>
        <dbReference type="ARBA" id="ARBA00078065"/>
    </source>
</evidence>
<dbReference type="Pfam" id="PF01433">
    <property type="entry name" value="Peptidase_M1"/>
    <property type="match status" value="1"/>
</dbReference>
<evidence type="ECO:0000256" key="12">
    <source>
        <dbReference type="ARBA" id="ARBA00066491"/>
    </source>
</evidence>
<dbReference type="InterPro" id="IPR001930">
    <property type="entry name" value="Peptidase_M1"/>
</dbReference>
<dbReference type="GO" id="GO:0006508">
    <property type="term" value="P:proteolysis"/>
    <property type="evidence" value="ECO:0007669"/>
    <property type="project" value="UniProtKB-KW"/>
</dbReference>
<dbReference type="Proteomes" id="UP000694553">
    <property type="component" value="Unassembled WGS sequence"/>
</dbReference>
<dbReference type="Gene3D" id="1.25.40.320">
    <property type="entry name" value="Peptidase M1, leukotriene A4 hydrolase/aminopeptidase C-terminal domain"/>
    <property type="match status" value="1"/>
</dbReference>
<reference evidence="22" key="1">
    <citation type="submission" date="2019-10" db="EMBL/GenBank/DDBJ databases">
        <title>Corvus moneduloides (New Caledonian crow) genome, bCorMon1, primary haplotype.</title>
        <authorList>
            <person name="Rutz C."/>
            <person name="Fungtammasan C."/>
            <person name="Mountcastle J."/>
            <person name="Formenti G."/>
            <person name="Chow W."/>
            <person name="Howe K."/>
            <person name="Steele M.P."/>
            <person name="Fernandes J."/>
            <person name="Gilbert M.T.P."/>
            <person name="Fedrigo O."/>
            <person name="Jarvis E.D."/>
            <person name="Gemmell N."/>
        </authorList>
    </citation>
    <scope>NUCLEOTIDE SEQUENCE [LARGE SCALE GENOMIC DNA]</scope>
</reference>
<dbReference type="OMA" id="QLMDLDD"/>
<proteinExistence type="inferred from homology"/>
<keyword evidence="3" id="KW-0964">Secreted</keyword>
<evidence type="ECO:0000256" key="11">
    <source>
        <dbReference type="ARBA" id="ARBA00058544"/>
    </source>
</evidence>
<feature type="active site" description="Proton acceptor" evidence="16">
    <location>
        <position position="418"/>
    </location>
</feature>
<dbReference type="GO" id="GO:0008270">
    <property type="term" value="F:zinc ion binding"/>
    <property type="evidence" value="ECO:0007669"/>
    <property type="project" value="InterPro"/>
</dbReference>
<accession>A0A8C3EU90</accession>
<keyword evidence="7 18" id="KW-0862">Zinc</keyword>
<evidence type="ECO:0000256" key="1">
    <source>
        <dbReference type="ARBA" id="ARBA00004613"/>
    </source>
</evidence>
<evidence type="ECO:0000256" key="8">
    <source>
        <dbReference type="ARBA" id="ARBA00022990"/>
    </source>
</evidence>
<feature type="compositionally biased region" description="Low complexity" evidence="19">
    <location>
        <begin position="94"/>
        <end position="110"/>
    </location>
</feature>
<evidence type="ECO:0000259" key="20">
    <source>
        <dbReference type="SMART" id="SM01263"/>
    </source>
</evidence>
<keyword evidence="8" id="KW-0007">Acetylation</keyword>
<dbReference type="AlphaFoldDB" id="A0A8C3EU90"/>
<protein>
    <recommendedName>
        <fullName evidence="13">Aminopeptidase B</fullName>
        <ecNumber evidence="12">3.4.11.6</ecNumber>
    </recommendedName>
    <alternativeName>
        <fullName evidence="14">Arginine aminopeptidase</fullName>
    </alternativeName>
    <alternativeName>
        <fullName evidence="15">Arginyl aminopeptidase</fullName>
    </alternativeName>
</protein>
<evidence type="ECO:0000256" key="16">
    <source>
        <dbReference type="PIRSR" id="PIRSR634015-1"/>
    </source>
</evidence>
<feature type="compositionally biased region" description="Pro residues" evidence="19">
    <location>
        <begin position="82"/>
        <end position="93"/>
    </location>
</feature>
<evidence type="ECO:0000256" key="6">
    <source>
        <dbReference type="ARBA" id="ARBA00022801"/>
    </source>
</evidence>
<dbReference type="SMART" id="SM01263">
    <property type="entry name" value="Leuk-A4-hydro_C"/>
    <property type="match status" value="1"/>
</dbReference>
<evidence type="ECO:0000256" key="13">
    <source>
        <dbReference type="ARBA" id="ARBA00072073"/>
    </source>
</evidence>
<comment type="subcellular location">
    <subcellularLocation>
        <location evidence="1">Secreted</location>
    </subcellularLocation>
</comment>
<comment type="function">
    <text evidence="11">Exopeptidase which selectively removes arginine and/or lysine residues from the N-terminus of several peptide substrates including Arg(0)-Leu-enkephalin, Arg(0)-Met-enkephalin and Arg(-1)-Lys(0)-somatostatin-14. Can hydrolyze leukotriene A4 (LTA-4) into leukotriene B4 (LTB-4).</text>
</comment>
<evidence type="ECO:0000256" key="7">
    <source>
        <dbReference type="ARBA" id="ARBA00022833"/>
    </source>
</evidence>
<dbReference type="Gene3D" id="2.60.40.1730">
    <property type="entry name" value="tricorn interacting facor f3 domain"/>
    <property type="match status" value="1"/>
</dbReference>
<evidence type="ECO:0000313" key="21">
    <source>
        <dbReference type="Ensembl" id="ENSCMUP00000025429.2"/>
    </source>
</evidence>
<feature type="active site" description="Proton donor" evidence="16">
    <location>
        <position position="506"/>
    </location>
</feature>
<keyword evidence="6" id="KW-0378">Hydrolase</keyword>
<evidence type="ECO:0000256" key="10">
    <source>
        <dbReference type="ARBA" id="ARBA00050720"/>
    </source>
</evidence>
<dbReference type="InterPro" id="IPR042097">
    <property type="entry name" value="Aminopeptidase_N-like_N_sf"/>
</dbReference>
<evidence type="ECO:0000256" key="2">
    <source>
        <dbReference type="ARBA" id="ARBA00010136"/>
    </source>
</evidence>
<evidence type="ECO:0000256" key="5">
    <source>
        <dbReference type="ARBA" id="ARBA00022723"/>
    </source>
</evidence>
<comment type="cofactor">
    <cofactor evidence="18">
        <name>Zn(2+)</name>
        <dbReference type="ChEBI" id="CHEBI:29105"/>
    </cofactor>
    <text evidence="18">Binds 1 zinc ion per subunit.</text>
</comment>
<evidence type="ECO:0000256" key="3">
    <source>
        <dbReference type="ARBA" id="ARBA00022525"/>
    </source>
</evidence>
<reference evidence="21" key="3">
    <citation type="submission" date="2025-09" db="UniProtKB">
        <authorList>
            <consortium name="Ensembl"/>
        </authorList>
    </citation>
    <scope>IDENTIFICATION</scope>
</reference>
<feature type="binding site" evidence="18">
    <location>
        <position position="421"/>
    </location>
    <ligand>
        <name>Zn(2+)</name>
        <dbReference type="ChEBI" id="CHEBI:29105"/>
        <note>catalytic</note>
    </ligand>
</feature>
<dbReference type="PANTHER" id="PTHR45726">
    <property type="entry name" value="LEUKOTRIENE A-4 HYDROLASE"/>
    <property type="match status" value="1"/>
</dbReference>
<feature type="domain" description="Peptidase M1 leukotriene A4 hydrolase/aminopeptidase C-terminal" evidence="20">
    <location>
        <begin position="592"/>
        <end position="737"/>
    </location>
</feature>
<dbReference type="Ensembl" id="ENSCMUT00000027352.2">
    <property type="protein sequence ID" value="ENSCMUP00000025429.2"/>
    <property type="gene ID" value="ENSCMUG00000015515.2"/>
</dbReference>
<feature type="binding site" evidence="17">
    <location>
        <begin position="261"/>
        <end position="263"/>
    </location>
    <ligand>
        <name>a peptide</name>
        <dbReference type="ChEBI" id="CHEBI:60466"/>
    </ligand>
</feature>
<dbReference type="GO" id="GO:0070006">
    <property type="term" value="F:metalloaminopeptidase activity"/>
    <property type="evidence" value="ECO:0007669"/>
    <property type="project" value="TreeGrafter"/>
</dbReference>
<feature type="binding site" evidence="18">
    <location>
        <position position="440"/>
    </location>
    <ligand>
        <name>Zn(2+)</name>
        <dbReference type="ChEBI" id="CHEBI:29105"/>
        <note>catalytic</note>
    </ligand>
</feature>
<gene>
    <name evidence="21" type="primary">RNPEP</name>
</gene>
<dbReference type="SUPFAM" id="SSF63737">
    <property type="entry name" value="Leukotriene A4 hydrolase N-terminal domain"/>
    <property type="match status" value="1"/>
</dbReference>
<evidence type="ECO:0000256" key="17">
    <source>
        <dbReference type="PIRSR" id="PIRSR634015-2"/>
    </source>
</evidence>
<dbReference type="InterPro" id="IPR016024">
    <property type="entry name" value="ARM-type_fold"/>
</dbReference>
<dbReference type="InterPro" id="IPR034015">
    <property type="entry name" value="M1_LTA4H"/>
</dbReference>
<comment type="catalytic activity">
    <reaction evidence="10">
        <text>Release of N-terminal Arg and Lys from oligopeptides when P1' is not Pro. Also acts on arylamides of Arg and Lys.</text>
        <dbReference type="EC" id="3.4.11.6"/>
    </reaction>
</comment>
<feature type="binding site" evidence="17">
    <location>
        <begin position="692"/>
        <end position="694"/>
    </location>
    <ligand>
        <name>a peptide</name>
        <dbReference type="ChEBI" id="CHEBI:60466"/>
    </ligand>
</feature>
<keyword evidence="5 18" id="KW-0479">Metal-binding</keyword>
<dbReference type="SUPFAM" id="SSF55486">
    <property type="entry name" value="Metalloproteases ('zincins'), catalytic domain"/>
    <property type="match status" value="1"/>
</dbReference>
<accession>A0A8U7NIN9</accession>
<name>A0A8C3EU90_CORMO</name>
<comment type="similarity">
    <text evidence="2">Belongs to the peptidase M1 family.</text>
</comment>
<dbReference type="EC" id="3.4.11.6" evidence="12"/>
<dbReference type="FunFam" id="1.10.390.10:FF:000003">
    <property type="entry name" value="Leukotriene A(4) hydrolase"/>
    <property type="match status" value="1"/>
</dbReference>
<sequence>MPLHSPPMDPRWIPPIDFSSSPTHGSPRDLPIDPLHSPPMDLLMGLLHPPIHGSPTDSPMDPLHSHPWIPRLSVPRSRHRPAPAPGAAPPPARPRSGPGAAMAAPVQDAAPVRDRAPVRDAASASSAGPWSLRHLHLDLRVSFAAAGAGRLRGRARLELRCERDAGGPELRLDAHPALAVSRAALLPPPGGPGDPAGQALPVESRPFASYGSALHITLPQAPRAGQLLTLIIDYEAGEGPGVCWLSPEQTAGKQKPYMYTQGQAVLNRSFFPCFDTPSVKFTYSATVKVPEGFMAVMSATSWEKQKDNTFVFKMSQPIPSYLIALVVGDIVSADVGPRSRVWAEPCLIEAAKKEYDGVIEEFLVVGEKLFGPYVWGRYDILFMPPSFPFGGMENPCLTFVTPCLLAGDRSLVDVIIHEISHSWFGNLVTNATWGEFWLNEGFTMYAQRRISTEVYGLPYTCLEAATGRALLRQHMDATGEGHPLNKLRVVIEPGVNPDDTYNETPYEKGYCFVSYLAHLVGNQSKFDAFLQAYVNRFKFQSITADDTLGFFLEYFPELKEKGVDSIPGFEFDRWLNTPGWPPYLPDLSPGQQLMRPADELAELWAADGLNMEAIEAVDITGWRTYQLVYFLDQVLQKSPLPEGNVKRLSKMYPKISASQNAELRLRWCQIVLKNNLEAEYSKVKDFLHSQGKQKYTLPLYRAMWGGSEATRALAMETFSATAPQLHVNVQNYVKKILGLAEAEA</sequence>
<dbReference type="CDD" id="cd09599">
    <property type="entry name" value="M1_LTA4H"/>
    <property type="match status" value="1"/>
</dbReference>
<dbReference type="InterPro" id="IPR027268">
    <property type="entry name" value="Peptidase_M4/M1_CTD_sf"/>
</dbReference>
<dbReference type="SUPFAM" id="SSF48371">
    <property type="entry name" value="ARM repeat"/>
    <property type="match status" value="1"/>
</dbReference>
<dbReference type="FunFam" id="3.30.2010.30:FF:000001">
    <property type="entry name" value="Leukotriene A(4) hydrolase"/>
    <property type="match status" value="1"/>
</dbReference>
<evidence type="ECO:0000256" key="4">
    <source>
        <dbReference type="ARBA" id="ARBA00022670"/>
    </source>
</evidence>
<dbReference type="InterPro" id="IPR014782">
    <property type="entry name" value="Peptidase_M1_dom"/>
</dbReference>
<dbReference type="Gene3D" id="3.30.2010.30">
    <property type="match status" value="1"/>
</dbReference>
<evidence type="ECO:0000256" key="19">
    <source>
        <dbReference type="SAM" id="MobiDB-lite"/>
    </source>
</evidence>
<dbReference type="InterPro" id="IPR045357">
    <property type="entry name" value="Aminopeptidase_N-like_N"/>
</dbReference>
<dbReference type="Pfam" id="PF17900">
    <property type="entry name" value="Peptidase_M1_N"/>
    <property type="match status" value="1"/>
</dbReference>
<keyword evidence="4" id="KW-0645">Protease</keyword>
<dbReference type="FunFam" id="1.25.40.320:FF:000001">
    <property type="entry name" value="Leukotriene A(4) hydrolase"/>
    <property type="match status" value="1"/>
</dbReference>
<feature type="binding site" evidence="18">
    <location>
        <position position="417"/>
    </location>
    <ligand>
        <name>Zn(2+)</name>
        <dbReference type="ChEBI" id="CHEBI:29105"/>
        <note>catalytic</note>
    </ligand>
</feature>
<dbReference type="Gene3D" id="1.10.390.10">
    <property type="entry name" value="Neutral Protease Domain 2"/>
    <property type="match status" value="1"/>
</dbReference>
<dbReference type="Pfam" id="PF09127">
    <property type="entry name" value="Leuk-A4-hydro_C"/>
    <property type="match status" value="1"/>
</dbReference>